<protein>
    <submittedName>
        <fullName evidence="1">Uncharacterized protein</fullName>
    </submittedName>
</protein>
<organism evidence="1 2">
    <name type="scientific">Anaerovirgula multivorans</name>
    <dbReference type="NCBI Taxonomy" id="312168"/>
    <lineage>
        <taxon>Bacteria</taxon>
        <taxon>Bacillati</taxon>
        <taxon>Bacillota</taxon>
        <taxon>Clostridia</taxon>
        <taxon>Peptostreptococcales</taxon>
        <taxon>Natronincolaceae</taxon>
        <taxon>Anaerovirgula</taxon>
    </lineage>
</organism>
<evidence type="ECO:0000313" key="1">
    <source>
        <dbReference type="EMBL" id="SNT18663.1"/>
    </source>
</evidence>
<gene>
    <name evidence="1" type="ORF">SAMN05446037_104918</name>
</gene>
<accession>A0A239KM18</accession>
<reference evidence="2" key="1">
    <citation type="submission" date="2017-06" db="EMBL/GenBank/DDBJ databases">
        <authorList>
            <person name="Varghese N."/>
            <person name="Submissions S."/>
        </authorList>
    </citation>
    <scope>NUCLEOTIDE SEQUENCE [LARGE SCALE GENOMIC DNA]</scope>
    <source>
        <strain evidence="2">SCA</strain>
    </source>
</reference>
<proteinExistence type="predicted"/>
<dbReference type="AlphaFoldDB" id="A0A239KM18"/>
<dbReference type="EMBL" id="FZOJ01000049">
    <property type="protein sequence ID" value="SNT18663.1"/>
    <property type="molecule type" value="Genomic_DNA"/>
</dbReference>
<sequence>MDIFLSINNREQVIKLPVLPTEFRIQSGMKNDTFDTISQGEIKLIGMSALKAIAIQSFFPAKEYSFLRDDSYKGWEYVEAIEAWKVRRVPIRLVITDSPVNMPCTIESFEYGIQDGTKDIYYTLTLSEFKFIKLKQGKVEYA</sequence>
<dbReference type="Proteomes" id="UP000198304">
    <property type="component" value="Unassembled WGS sequence"/>
</dbReference>
<evidence type="ECO:0000313" key="2">
    <source>
        <dbReference type="Proteomes" id="UP000198304"/>
    </source>
</evidence>
<dbReference type="OrthoDB" id="9800780at2"/>
<name>A0A239KM18_9FIRM</name>
<keyword evidence="2" id="KW-1185">Reference proteome</keyword>
<dbReference type="RefSeq" id="WP_089285383.1">
    <property type="nucleotide sequence ID" value="NZ_FZOJ01000049.1"/>
</dbReference>